<name>A0AAD9KBY2_9ANNE</name>
<dbReference type="EMBL" id="JAODUP010000023">
    <property type="protein sequence ID" value="KAK2167850.1"/>
    <property type="molecule type" value="Genomic_DNA"/>
</dbReference>
<sequence>MTYVIGIPTLRNVLVLVCFELMTSSLCSESQEGIELWLEDYTRSKPSANFPRDPIIAQNRRTKMAVSDAVQLSTIRKRSWDDSTSNTNDDIQADSPHGLNDEDPWEYECPVVPKDEVTKSTLLCLQPKCDTDLDCDWPLYKCCQNGCLQTCLEGVPPPP</sequence>
<evidence type="ECO:0000259" key="3">
    <source>
        <dbReference type="PROSITE" id="PS51390"/>
    </source>
</evidence>
<dbReference type="Proteomes" id="UP001208570">
    <property type="component" value="Unassembled WGS sequence"/>
</dbReference>
<evidence type="ECO:0000256" key="1">
    <source>
        <dbReference type="SAM" id="MobiDB-lite"/>
    </source>
</evidence>
<comment type="caution">
    <text evidence="4">The sequence shown here is derived from an EMBL/GenBank/DDBJ whole genome shotgun (WGS) entry which is preliminary data.</text>
</comment>
<keyword evidence="5" id="KW-1185">Reference proteome</keyword>
<dbReference type="AlphaFoldDB" id="A0AAD9KBY2"/>
<feature type="region of interest" description="Disordered" evidence="1">
    <location>
        <begin position="78"/>
        <end position="103"/>
    </location>
</feature>
<reference evidence="4" key="1">
    <citation type="journal article" date="2023" name="Mol. Biol. Evol.">
        <title>Third-Generation Sequencing Reveals the Adaptive Role of the Epigenome in Three Deep-Sea Polychaetes.</title>
        <authorList>
            <person name="Perez M."/>
            <person name="Aroh O."/>
            <person name="Sun Y."/>
            <person name="Lan Y."/>
            <person name="Juniper S.K."/>
            <person name="Young C.R."/>
            <person name="Angers B."/>
            <person name="Qian P.Y."/>
        </authorList>
    </citation>
    <scope>NUCLEOTIDE SEQUENCE</scope>
    <source>
        <strain evidence="4">P08H-3</strain>
    </source>
</reference>
<evidence type="ECO:0000313" key="5">
    <source>
        <dbReference type="Proteomes" id="UP001208570"/>
    </source>
</evidence>
<protein>
    <recommendedName>
        <fullName evidence="3">WAP domain-containing protein</fullName>
    </recommendedName>
</protein>
<feature type="domain" description="WAP" evidence="3">
    <location>
        <begin position="100"/>
        <end position="155"/>
    </location>
</feature>
<evidence type="ECO:0000313" key="4">
    <source>
        <dbReference type="EMBL" id="KAK2167850.1"/>
    </source>
</evidence>
<dbReference type="GO" id="GO:0030414">
    <property type="term" value="F:peptidase inhibitor activity"/>
    <property type="evidence" value="ECO:0007669"/>
    <property type="project" value="InterPro"/>
</dbReference>
<keyword evidence="2" id="KW-0732">Signal</keyword>
<dbReference type="PROSITE" id="PS51390">
    <property type="entry name" value="WAP"/>
    <property type="match status" value="1"/>
</dbReference>
<evidence type="ECO:0000256" key="2">
    <source>
        <dbReference type="SAM" id="SignalP"/>
    </source>
</evidence>
<accession>A0AAD9KBY2</accession>
<dbReference type="Pfam" id="PF00095">
    <property type="entry name" value="WAP"/>
    <property type="match status" value="1"/>
</dbReference>
<organism evidence="4 5">
    <name type="scientific">Paralvinella palmiformis</name>
    <dbReference type="NCBI Taxonomy" id="53620"/>
    <lineage>
        <taxon>Eukaryota</taxon>
        <taxon>Metazoa</taxon>
        <taxon>Spiralia</taxon>
        <taxon>Lophotrochozoa</taxon>
        <taxon>Annelida</taxon>
        <taxon>Polychaeta</taxon>
        <taxon>Sedentaria</taxon>
        <taxon>Canalipalpata</taxon>
        <taxon>Terebellida</taxon>
        <taxon>Terebelliformia</taxon>
        <taxon>Alvinellidae</taxon>
        <taxon>Paralvinella</taxon>
    </lineage>
</organism>
<proteinExistence type="predicted"/>
<dbReference type="InterPro" id="IPR008197">
    <property type="entry name" value="WAP_dom"/>
</dbReference>
<gene>
    <name evidence="4" type="ORF">LSH36_23g07001</name>
</gene>
<dbReference type="GO" id="GO:0005576">
    <property type="term" value="C:extracellular region"/>
    <property type="evidence" value="ECO:0007669"/>
    <property type="project" value="InterPro"/>
</dbReference>
<feature type="chain" id="PRO_5041981694" description="WAP domain-containing protein" evidence="2">
    <location>
        <begin position="28"/>
        <end position="159"/>
    </location>
</feature>
<feature type="signal peptide" evidence="2">
    <location>
        <begin position="1"/>
        <end position="27"/>
    </location>
</feature>